<dbReference type="InterPro" id="IPR040561">
    <property type="entry name" value="LPD38"/>
</dbReference>
<keyword evidence="6" id="KW-1185">Reference proteome</keyword>
<evidence type="ECO:0000256" key="2">
    <source>
        <dbReference type="SAM" id="MobiDB-lite"/>
    </source>
</evidence>
<evidence type="ECO:0000259" key="3">
    <source>
        <dbReference type="Pfam" id="PF18823"/>
    </source>
</evidence>
<dbReference type="SUPFAM" id="SSF53271">
    <property type="entry name" value="PRTase-like"/>
    <property type="match status" value="1"/>
</dbReference>
<gene>
    <name evidence="5" type="ORF">NLU14_08510</name>
</gene>
<dbReference type="RefSeq" id="WP_275705801.1">
    <property type="nucleotide sequence ID" value="NZ_JANCMW010000004.1"/>
</dbReference>
<dbReference type="InterPro" id="IPR029057">
    <property type="entry name" value="PRTase-like"/>
</dbReference>
<name>A0ABT5Y9B4_9GAMM</name>
<feature type="compositionally biased region" description="Basic and acidic residues" evidence="2">
    <location>
        <begin position="696"/>
        <end position="710"/>
    </location>
</feature>
<evidence type="ECO:0000256" key="1">
    <source>
        <dbReference type="SAM" id="Coils"/>
    </source>
</evidence>
<accession>A0ABT5Y9B4</accession>
<feature type="domain" description="Inorganic pyrophosphatase" evidence="3">
    <location>
        <begin position="847"/>
        <end position="977"/>
    </location>
</feature>
<dbReference type="InterPro" id="IPR041595">
    <property type="entry name" value="Inorganic_Pase"/>
</dbReference>
<proteinExistence type="predicted"/>
<feature type="compositionally biased region" description="Low complexity" evidence="2">
    <location>
        <begin position="23"/>
        <end position="36"/>
    </location>
</feature>
<feature type="compositionally biased region" description="Basic and acidic residues" evidence="2">
    <location>
        <begin position="58"/>
        <end position="67"/>
    </location>
</feature>
<organism evidence="5 6">
    <name type="scientific">Marinobacter iranensis</name>
    <dbReference type="NCBI Taxonomy" id="2962607"/>
    <lineage>
        <taxon>Bacteria</taxon>
        <taxon>Pseudomonadati</taxon>
        <taxon>Pseudomonadota</taxon>
        <taxon>Gammaproteobacteria</taxon>
        <taxon>Pseudomonadales</taxon>
        <taxon>Marinobacteraceae</taxon>
        <taxon>Marinobacter</taxon>
    </lineage>
</organism>
<feature type="region of interest" description="Disordered" evidence="2">
    <location>
        <begin position="352"/>
        <end position="391"/>
    </location>
</feature>
<dbReference type="CDD" id="cd06223">
    <property type="entry name" value="PRTases_typeI"/>
    <property type="match status" value="1"/>
</dbReference>
<sequence>MANAFDRFDVQGGEPPAQPVGNPFDAFDADAGAPAPEQYGPSTTARAGRSFPAASKRGQPEPKKYDSFVEATGKSLDNVPERLQQSFGGLVQMLGEDMGQERERFTKQSAQRLGITPNEYKALAWAGNEGLIDPKTPIPEALESLKTRMSTDLTPEQQAQVADMGLINPERVADKGRDLRKDAQSTMKPVNAEPGSPEYYTSAAIGSIAEMTPALLASAITRSPAAGMSIIGGQVGGESYGTARDEGLSVDESQQYALAQAAAEAIPEYLPIATILKPGMNFFAKLGKTAIAESLQETVTAGLQAGIDKGTIRPDMTWGEARSLMADSAIIGGIAGPGMAAMMEPVVRLRNREDQTPPEPAPPIVQPEPERSSPEAPASQKPNPFDAFDQDVPTLSPAEAAAETAAGDGQPVSRNLQRDTVAAPVEQQATTDDGAPLEEAETSAPVDQAEVAPEQEATEVDRQAVQATPEPNPPLQAEQKSPVDAPAPEPDAGQMPAEISAGLGTIKIKPMKGRMYRETSPESVGDLIRETLSNSPERGAVRNLFVTDDPDLAIGQGGNKGAMIEFDGEYLSGGEHRKPGTGVVGGKEYQADYVNQNAIRRFTLPKGARLRGAARVFASKHFDRRTLDDGTTEYTRKNPSESDRQSAIGRARKQMNQTLQAGDAQFDAPESAREFRTSKGSTYKVHGDGTTTRNKAARDTPGHEGDDGQKARTAKTVYLDANAARLSAAGLNGLDIKGARVAIKDGKATLLTWNDNEGRWGASPDSRDIPVHNEPASGRYPLELWKPSDDVPGYESYRGMHAGNQITEVLTGQGQEGGDQGGVQRVADQEDALSVAAAETDTNPTDRQKEAGNYRKGRIRLQGLEIAIENPKGSVRSGTDPDGKKWESTMAHHYGDIKGTKAADGDNLDVFIGPDPESDRVFVIDQVNADGTFDEVKVMLGFRNEKAAKEGYLANYEKGWKVGPVTRMSIDEFKAWMRDGDTTKPISDQESKPAQKSRAADPARKQPVSSQPSSTTPKNRTKEPGTDARANLRPMFRLAYHGTPHKFDKFSLEAMGTGEGAQAYGWGLYFAGDKSIAEYYRDFVSNPALNDNLPMSETELLEMKLFVEETIEIHDGNYEKAAESIEELVGEEGGNQHADKLLSEVIDKLKNGEAPSWPQSFNLHEDKNKHLYEVEIPDDNELLDYDKRLDEQPKEIQRALEKLDDAFNPNRIVYEPEMRGAQVYKRLAAIHGSPKAASSALSDAGIPGLRYLDGNSRFDGDGYHNYVIWSEDVVSTRAVDSQLSQVEAYFSRDGDYRRAPDQRTESLTRAQAQPMADAYMANWKGKPEVFVEDRIADFPKGLRDAIRQAGAESEMRAVFWNDQVYVLAPRIPNEQALQEVILHEVVGHYGLRKMLGNDLKPLLNQVYMRFASTDRAKQIIRDYYPDGNFDANNREHRLTVGEELLAHMAESGNHKKLWNRIVSAIREGLRKLGFTLEMSETDLLNILRGAQRTVEQGGFSRPGDSDVSFSRAGRSGSERAAWPADFPKVPFAAELGAAEKHPRYAEAKAGNIAAATELVDDLVTEATISRVKSIAGDSRPRLVPVMAEEASGDNAIPAAYAVKLGEALGLDVEADIVQSVRARRTGTGADYRLANHSTFEGPVVAGQSYLIVDDTMTMGGTLAGLRGHIKANGGTVVGATTLTGFGEQGQLALTEKMRQDLWNKHGEPLNDYLQEEFGYGIDSLTQGEAGHFRKAVSLDAIRDRIAAAKIPVNDQQNDTGESDEGVIPPGFRFSRAGIPDLDPQPFGPPSDTLTRYLVSKIADKHTVLKGVQKNIQEQFGEIPDPANAYRAEELFHGKVENDVRLIQENMVEPLAKEMSENDVSLKQLDEFLYALHAPERNAVIAERNPEIPEGGSGMTDAEASAIIAKVEKEGKLPQYQALAKRVHDMLAMRRKILKSAGLLDEDTVGAWESSYKHYVPLKGWATDEQQSDTPRIGKGFAISGKESQMAAGRKSKAASPLANTISDLSEAVLRRRKNEVGQSFMNLVQAYPNDNYWRIYTDENPEVERKAVRVKDPATGKMKVEVREQTIPMAMMSDRYFTTKVDGKTHYIRIEDQRLMNAMRNIGPDNSNLLIRSLAAVTRVMSSLNTSYNPEFVISNFSRDIQTAILNLTSEQTSDDGKVRGKKIAAKTLKNVGTSIRAINASLKGKKKGGKLGQWQAHFDQFRADGAKTGWFDMKDIDGQMKDLEKMIAVAGGGATNTLRRAFKITTDWVENTNSAIENGVRLSAYVNAIEAGIPRSQAASLAKNMTVNFNRKGELGTMMNALYMFANASVQGTANFVRTLGRLNGVKGDPAWRRMHTAQKIAVGMAVGGFALSMLNRLVAGEDDDEVNWWDKVPDYVKERNIVIMKSLVGGEPGEYWTIPLPYGYNIFPVIGTQMEHLALSESQSAGDAASNVVMAALGSFSPIGFEQSEEIYGVVAKNIWPTILRPVASISLNENFMGGPIFKENFPFGTQKPDSALYFRSTPEAFKELAAGLNEATGGSEFRSGAVDLSPDVMQFLVGYYGGGAYDFFTSRTPNYVTKVLTGVEREDREVPFWRKIHGKVLPYEDQSIFYDRRNEINQLTSERKNLKGRERIEFSKDYREKLRLQGVMKSTEDRLKMLRKQRDRIEVMDLSAAEEDEKLQRIEKQMKRAIDQFNKRYNEAD</sequence>
<feature type="compositionally biased region" description="Basic and acidic residues" evidence="2">
    <location>
        <begin position="628"/>
        <end position="644"/>
    </location>
</feature>
<dbReference type="Pfam" id="PF18823">
    <property type="entry name" value="InPase"/>
    <property type="match status" value="1"/>
</dbReference>
<feature type="region of interest" description="Disordered" evidence="2">
    <location>
        <begin position="628"/>
        <end position="647"/>
    </location>
</feature>
<feature type="coiled-coil region" evidence="1">
    <location>
        <begin position="2635"/>
        <end position="2679"/>
    </location>
</feature>
<feature type="compositionally biased region" description="Low complexity" evidence="2">
    <location>
        <begin position="1006"/>
        <end position="1017"/>
    </location>
</feature>
<dbReference type="Proteomes" id="UP001143391">
    <property type="component" value="Unassembled WGS sequence"/>
</dbReference>
<dbReference type="EMBL" id="JANCMW010000004">
    <property type="protein sequence ID" value="MDF0750270.1"/>
    <property type="molecule type" value="Genomic_DNA"/>
</dbReference>
<evidence type="ECO:0000313" key="6">
    <source>
        <dbReference type="Proteomes" id="UP001143391"/>
    </source>
</evidence>
<dbReference type="Gene3D" id="3.40.50.2020">
    <property type="match status" value="1"/>
</dbReference>
<feature type="compositionally biased region" description="Pro residues" evidence="2">
    <location>
        <begin position="357"/>
        <end position="366"/>
    </location>
</feature>
<feature type="compositionally biased region" description="Basic and acidic residues" evidence="2">
    <location>
        <begin position="980"/>
        <end position="1004"/>
    </location>
</feature>
<dbReference type="InterPro" id="IPR000836">
    <property type="entry name" value="PRTase_dom"/>
</dbReference>
<feature type="region of interest" description="Disordered" evidence="2">
    <location>
        <begin position="664"/>
        <end position="711"/>
    </location>
</feature>
<feature type="region of interest" description="Disordered" evidence="2">
    <location>
        <begin position="1"/>
        <end position="67"/>
    </location>
</feature>
<evidence type="ECO:0000313" key="5">
    <source>
        <dbReference type="EMBL" id="MDF0750270.1"/>
    </source>
</evidence>
<dbReference type="Pfam" id="PF18857">
    <property type="entry name" value="LPD38"/>
    <property type="match status" value="1"/>
</dbReference>
<feature type="region of interest" description="Disordered" evidence="2">
    <location>
        <begin position="423"/>
        <end position="501"/>
    </location>
</feature>
<keyword evidence="1" id="KW-0175">Coiled coil</keyword>
<comment type="caution">
    <text evidence="5">The sequence shown here is derived from an EMBL/GenBank/DDBJ whole genome shotgun (WGS) entry which is preliminary data.</text>
</comment>
<protein>
    <recommendedName>
        <fullName evidence="7">PLxRFG domain-containing protein</fullName>
    </recommendedName>
</protein>
<evidence type="ECO:0000259" key="4">
    <source>
        <dbReference type="Pfam" id="PF18857"/>
    </source>
</evidence>
<feature type="region of interest" description="Disordered" evidence="2">
    <location>
        <begin position="980"/>
        <end position="1032"/>
    </location>
</feature>
<feature type="domain" description="Large polyvalent protein associated" evidence="4">
    <location>
        <begin position="2373"/>
        <end position="2579"/>
    </location>
</feature>
<evidence type="ECO:0008006" key="7">
    <source>
        <dbReference type="Google" id="ProtNLM"/>
    </source>
</evidence>
<reference evidence="5" key="1">
    <citation type="submission" date="2022-07" db="EMBL/GenBank/DDBJ databases">
        <title>Marinobacter iranensis a new bacterium isolate from a hipersaline lake in Iran.</title>
        <authorList>
            <person name="Mohammad A.M.A."/>
            <person name="Cristina S.-P."/>
            <person name="Antonio V."/>
        </authorList>
    </citation>
    <scope>NUCLEOTIDE SEQUENCE</scope>
    <source>
        <strain evidence="5">71-i</strain>
    </source>
</reference>